<accession>A0ABN9DNS8</accession>
<gene>
    <name evidence="1" type="ORF">SPARVUS_LOCUS7945237</name>
</gene>
<dbReference type="EMBL" id="CATNWA010014645">
    <property type="protein sequence ID" value="CAI9574280.1"/>
    <property type="molecule type" value="Genomic_DNA"/>
</dbReference>
<dbReference type="Proteomes" id="UP001162483">
    <property type="component" value="Unassembled WGS sequence"/>
</dbReference>
<organism evidence="1 2">
    <name type="scientific">Staurois parvus</name>
    <dbReference type="NCBI Taxonomy" id="386267"/>
    <lineage>
        <taxon>Eukaryota</taxon>
        <taxon>Metazoa</taxon>
        <taxon>Chordata</taxon>
        <taxon>Craniata</taxon>
        <taxon>Vertebrata</taxon>
        <taxon>Euteleostomi</taxon>
        <taxon>Amphibia</taxon>
        <taxon>Batrachia</taxon>
        <taxon>Anura</taxon>
        <taxon>Neobatrachia</taxon>
        <taxon>Ranoidea</taxon>
        <taxon>Ranidae</taxon>
        <taxon>Staurois</taxon>
    </lineage>
</organism>
<proteinExistence type="predicted"/>
<reference evidence="1" key="1">
    <citation type="submission" date="2023-05" db="EMBL/GenBank/DDBJ databases">
        <authorList>
            <person name="Stuckert A."/>
        </authorList>
    </citation>
    <scope>NUCLEOTIDE SEQUENCE</scope>
</reference>
<comment type="caution">
    <text evidence="1">The sequence shown here is derived from an EMBL/GenBank/DDBJ whole genome shotgun (WGS) entry which is preliminary data.</text>
</comment>
<evidence type="ECO:0000313" key="2">
    <source>
        <dbReference type="Proteomes" id="UP001162483"/>
    </source>
</evidence>
<name>A0ABN9DNS8_9NEOB</name>
<protein>
    <submittedName>
        <fullName evidence="1">Uncharacterized protein</fullName>
    </submittedName>
</protein>
<keyword evidence="2" id="KW-1185">Reference proteome</keyword>
<evidence type="ECO:0000313" key="1">
    <source>
        <dbReference type="EMBL" id="CAI9574280.1"/>
    </source>
</evidence>
<sequence>MLYLPAVCSGFAQSNLDPPLFGFPAGSPGPYLLSGTPTARSLQWGYLLLRMSIHIQGGGLAMPPLSPHWLTGCD</sequence>